<gene>
    <name evidence="5" type="ORF">NW766_008704</name>
</gene>
<dbReference type="PANTHER" id="PTHR10039">
    <property type="entry name" value="AMELOGENIN"/>
    <property type="match status" value="1"/>
</dbReference>
<dbReference type="InterPro" id="IPR031350">
    <property type="entry name" value="Goodbye_dom"/>
</dbReference>
<dbReference type="SUPFAM" id="SSF52540">
    <property type="entry name" value="P-loop containing nucleoside triphosphate hydrolases"/>
    <property type="match status" value="1"/>
</dbReference>
<feature type="domain" description="Nephrocystin 3-like N-terminal" evidence="4">
    <location>
        <begin position="322"/>
        <end position="491"/>
    </location>
</feature>
<dbReference type="PANTHER" id="PTHR10039:SF17">
    <property type="entry name" value="FUNGAL STAND N-TERMINAL GOODBYE DOMAIN-CONTAINING PROTEIN-RELATED"/>
    <property type="match status" value="1"/>
</dbReference>
<evidence type="ECO:0008006" key="7">
    <source>
        <dbReference type="Google" id="ProtNLM"/>
    </source>
</evidence>
<dbReference type="InterPro" id="IPR056884">
    <property type="entry name" value="NPHP3-like_N"/>
</dbReference>
<name>A0A9W8U8G4_9HYPO</name>
<feature type="compositionally biased region" description="Basic and acidic residues" evidence="2">
    <location>
        <begin position="1333"/>
        <end position="1350"/>
    </location>
</feature>
<dbReference type="Gene3D" id="1.25.40.10">
    <property type="entry name" value="Tetratricopeptide repeat domain"/>
    <property type="match status" value="1"/>
</dbReference>
<evidence type="ECO:0000313" key="5">
    <source>
        <dbReference type="EMBL" id="KAJ4009585.1"/>
    </source>
</evidence>
<dbReference type="InterPro" id="IPR027417">
    <property type="entry name" value="P-loop_NTPase"/>
</dbReference>
<dbReference type="Gene3D" id="3.40.50.300">
    <property type="entry name" value="P-loop containing nucleotide triphosphate hydrolases"/>
    <property type="match status" value="1"/>
</dbReference>
<evidence type="ECO:0000259" key="3">
    <source>
        <dbReference type="Pfam" id="PF17109"/>
    </source>
</evidence>
<accession>A0A9W8U8G4</accession>
<evidence type="ECO:0000313" key="6">
    <source>
        <dbReference type="Proteomes" id="UP001152130"/>
    </source>
</evidence>
<protein>
    <recommendedName>
        <fullName evidence="7">Fungal STAND N-terminal Goodbye domain-containing protein</fullName>
    </recommendedName>
</protein>
<dbReference type="SUPFAM" id="SSF48452">
    <property type="entry name" value="TPR-like"/>
    <property type="match status" value="1"/>
</dbReference>
<keyword evidence="6" id="KW-1185">Reference proteome</keyword>
<feature type="domain" description="Fungal STAND N-terminal Goodbye" evidence="3">
    <location>
        <begin position="25"/>
        <end position="141"/>
    </location>
</feature>
<feature type="compositionally biased region" description="Acidic residues" evidence="2">
    <location>
        <begin position="1317"/>
        <end position="1332"/>
    </location>
</feature>
<evidence type="ECO:0000259" key="4">
    <source>
        <dbReference type="Pfam" id="PF24883"/>
    </source>
</evidence>
<feature type="compositionally biased region" description="Acidic residues" evidence="2">
    <location>
        <begin position="1354"/>
        <end position="1364"/>
    </location>
</feature>
<sequence length="1478" mass="168160">MSSDEKQVQLPADLQEENRDVADLWKDALKAYKGIVGFDLEKKFDNVQAMIDQGTKEMNNFHSFRHNDKKVDKLRSLFANNLDYIQKGANQLIAAATPAFPPAAAIGTAITFMLGACRDQRADYDLVVVFFEDMNSFLQRVVILETRLPGHKAYQNCLMDVFTSFLTMCGYAHKYIELGRFKKWISNLLSGGDSDLSGARKTMDLKLTRLQNATEFAILGNTEDLKKMNSELQQNSDIHTAMLQDQKEVMSSIHETTVTIKNDMAKLLKAFSDQKKESSTKKKPSNFNSSKSVSANRIRNLFVEIEGEDHEYYVLKDTIIPDTCNWVFDEPQWEEWQTSKGPGPVLAISGDPGVGKSHIGATVYDKLLKEVEGDADKTLCAAHFYFREQASDLHTFGNAINIIVIQVVEQNEHLCEQVLAEFNKDETFIDYQEPEDVFRKLLVPIFRKDSKYHLKVMLDGVDELEDFENLIKFLGIIKDEELRISVVVTSRPERLKEISEANIPTMIIPVDKEKQKVDLRELIWNRLNSLSALRTFGRYVKQRVADKLEEHSPNMLYAENMLHRLNSLGREAAVLRTLEKPLPADLDEVYEILVAECYKHLIPEHKSLVNRLLHWVAHKQSLTLDEVNSLLRLWTNDNKFDIDEIPDSILNLIRIGDPGADAEQRAKVKAQGFWGTAVQELDTKNADPDAMYNDGDLPVKFHERSMRAFFCDTTGKEESRRWKPSETKRQLFFDLASILRRKDEDITITPSLKAYIFEKMLHFWRDIDPQSHTAEEQAEVMETFASIMLNKNGFAELYCKQELGEVNAYTEMFNDESFEKVSTWASLVETEGVKSFLGDDVAQWWAGLKANPRDCLLELLKEHVRVLYREPESLAVIRCFNAIECLVELRPMDDTIAERAKAAFGDQATDEEVTPQQRLGMALEDLFDDIPMTPNAYRAVGLILFYYSTADHASHSLEKALEMEDDLLGRLESQHAMAQILVKKEAYDEAYTYVTKYMENVDHDAVIPSDKRDAWTIKGSIEVLLGNKEEAARSFAQARKSDPTGLTPGEALEEEIVLFANSSPERFIEVLKDWNPLERLTYLAHDFQEGGRLLHSRIRDAALKTHEEQFVLEVYEDAIKHLDNVKASAPIQVELALFHWQVRNDPETASKVLDQVLESGSNLWLYAITNANPIDILGRAVTYQCDIAWKFFQESSDPEVKATLLESIRTILSRPLALDVPPNMSNAHRPLTMAKMYFKMGPVVESQKILQDVVNNCIDHLSDTVDWNDARNLVFLAKVLHILSKKVQGKSEELTRVARMLVSAQLSRLDPEISQKDEEESEAGPDTPGEEDQGSKEPGETPSQPDEKPPNDPLTDESLPDEGDLIPGERMCEGECNPSKGFHGFGNHVAYQCMDCFEGFICEECYESRVSDGPKSLASKTLVNCDKGHEFLKMPIEGWHGIKDGKVMLEGEEPLKFKDLLQQVRELCKGAWDEFWQG</sequence>
<keyword evidence="1" id="KW-0677">Repeat</keyword>
<feature type="region of interest" description="Disordered" evidence="2">
    <location>
        <begin position="1308"/>
        <end position="1371"/>
    </location>
</feature>
<dbReference type="InterPro" id="IPR011990">
    <property type="entry name" value="TPR-like_helical_dom_sf"/>
</dbReference>
<evidence type="ECO:0000256" key="1">
    <source>
        <dbReference type="ARBA" id="ARBA00022737"/>
    </source>
</evidence>
<proteinExistence type="predicted"/>
<dbReference type="OrthoDB" id="448455at2759"/>
<dbReference type="Pfam" id="PF24883">
    <property type="entry name" value="NPHP3_N"/>
    <property type="match status" value="1"/>
</dbReference>
<dbReference type="EMBL" id="JAPDHF010000013">
    <property type="protein sequence ID" value="KAJ4009585.1"/>
    <property type="molecule type" value="Genomic_DNA"/>
</dbReference>
<dbReference type="Proteomes" id="UP001152130">
    <property type="component" value="Unassembled WGS sequence"/>
</dbReference>
<reference evidence="5" key="1">
    <citation type="submission" date="2022-10" db="EMBL/GenBank/DDBJ databases">
        <title>Fusarium specimens isolated from Avocado Roots.</title>
        <authorList>
            <person name="Stajich J."/>
            <person name="Roper C."/>
            <person name="Heimlech-Rivalta G."/>
        </authorList>
    </citation>
    <scope>NUCLEOTIDE SEQUENCE</scope>
    <source>
        <strain evidence="5">CF00143</strain>
    </source>
</reference>
<organism evidence="5 6">
    <name type="scientific">Fusarium irregulare</name>
    <dbReference type="NCBI Taxonomy" id="2494466"/>
    <lineage>
        <taxon>Eukaryota</taxon>
        <taxon>Fungi</taxon>
        <taxon>Dikarya</taxon>
        <taxon>Ascomycota</taxon>
        <taxon>Pezizomycotina</taxon>
        <taxon>Sordariomycetes</taxon>
        <taxon>Hypocreomycetidae</taxon>
        <taxon>Hypocreales</taxon>
        <taxon>Nectriaceae</taxon>
        <taxon>Fusarium</taxon>
        <taxon>Fusarium incarnatum-equiseti species complex</taxon>
    </lineage>
</organism>
<evidence type="ECO:0000256" key="2">
    <source>
        <dbReference type="SAM" id="MobiDB-lite"/>
    </source>
</evidence>
<comment type="caution">
    <text evidence="5">The sequence shown here is derived from an EMBL/GenBank/DDBJ whole genome shotgun (WGS) entry which is preliminary data.</text>
</comment>
<dbReference type="Pfam" id="PF17109">
    <property type="entry name" value="Goodbye"/>
    <property type="match status" value="1"/>
</dbReference>